<name>A0AAW5A2X4_PHOPO</name>
<protein>
    <recommendedName>
        <fullName evidence="3">Antirepressor protein C-terminal domain-containing protein</fullName>
    </recommendedName>
</protein>
<evidence type="ECO:0000313" key="2">
    <source>
        <dbReference type="Proteomes" id="UP000813876"/>
    </source>
</evidence>
<evidence type="ECO:0008006" key="3">
    <source>
        <dbReference type="Google" id="ProtNLM"/>
    </source>
</evidence>
<gene>
    <name evidence="1" type="ORF">GLP33_17215</name>
</gene>
<proteinExistence type="predicted"/>
<evidence type="ECO:0000313" key="1">
    <source>
        <dbReference type="EMBL" id="MCF2303474.1"/>
    </source>
</evidence>
<dbReference type="AlphaFoldDB" id="A0AAW5A2X4"/>
<organism evidence="1 2">
    <name type="scientific">Photobacterium phosphoreum</name>
    <dbReference type="NCBI Taxonomy" id="659"/>
    <lineage>
        <taxon>Bacteria</taxon>
        <taxon>Pseudomonadati</taxon>
        <taxon>Pseudomonadota</taxon>
        <taxon>Gammaproteobacteria</taxon>
        <taxon>Vibrionales</taxon>
        <taxon>Vibrionaceae</taxon>
        <taxon>Photobacterium</taxon>
    </lineage>
</organism>
<dbReference type="Proteomes" id="UP000813876">
    <property type="component" value="Unassembled WGS sequence"/>
</dbReference>
<reference evidence="1" key="1">
    <citation type="submission" date="2019-11" db="EMBL/GenBank/DDBJ databases">
        <title>Comparative genomics of photobacteria reveal adaptation to distinct habitats.</title>
        <authorList>
            <person name="Fuertes-Perez S."/>
            <person name="Hilgarth M."/>
            <person name="Vogel R.F."/>
        </authorList>
    </citation>
    <scope>NUCLEOTIDE SEQUENCE</scope>
    <source>
        <strain evidence="1">TMW2.2145</strain>
    </source>
</reference>
<sequence length="228" mass="26661">MCRDIRNMLDNLELAQINFESGYYDTNKQYRKEYRLPRRETEILITGYDVVRRAAVIDRWFQLENFQRNNIPSWIADLSQEAQVCLNDLSSQLTHQKQLTAQVTAANEDLAGQVDSIQARLNSLSQHFIEGCTIPDFCRSLNGVNIQQVNAALVNRGVLYRSKNGYKLHAYYRNNHFREVKQEFGREGKFRIRIEVLKAGAKWLFSQYADGYLPMIDKWDGHYFHSLA</sequence>
<dbReference type="EMBL" id="WMCP01000026">
    <property type="protein sequence ID" value="MCF2303474.1"/>
    <property type="molecule type" value="Genomic_DNA"/>
</dbReference>
<accession>A0AAW5A2X4</accession>
<comment type="caution">
    <text evidence="1">The sequence shown here is derived from an EMBL/GenBank/DDBJ whole genome shotgun (WGS) entry which is preliminary data.</text>
</comment>